<dbReference type="PANTHER" id="PTHR23505:SF79">
    <property type="entry name" value="PROTEIN SPINSTER"/>
    <property type="match status" value="1"/>
</dbReference>
<evidence type="ECO:0000256" key="5">
    <source>
        <dbReference type="ARBA" id="ARBA00023136"/>
    </source>
</evidence>
<reference evidence="9" key="1">
    <citation type="journal article" date="2019" name="Int. J. Syst. Evol. Microbiol.">
        <title>The Global Catalogue of Microorganisms (GCM) 10K type strain sequencing project: providing services to taxonomists for standard genome sequencing and annotation.</title>
        <authorList>
            <consortium name="The Broad Institute Genomics Platform"/>
            <consortium name="The Broad Institute Genome Sequencing Center for Infectious Disease"/>
            <person name="Wu L."/>
            <person name="Ma J."/>
        </authorList>
    </citation>
    <scope>NUCLEOTIDE SEQUENCE [LARGE SCALE GENOMIC DNA]</scope>
    <source>
        <strain evidence="9">CGMCC 1.15304</strain>
    </source>
</reference>
<feature type="transmembrane region" description="Helical" evidence="6">
    <location>
        <begin position="185"/>
        <end position="206"/>
    </location>
</feature>
<dbReference type="InterPro" id="IPR036259">
    <property type="entry name" value="MFS_trans_sf"/>
</dbReference>
<sequence length="445" mass="47467">MSPNQDGYPRPAYAWYMVALLLVIYTFSFIDRQILGLLGPAIKADFGISDTQFGLLTGFAFAVFYTVFGLFCARIADSKSRRGLIAVGLFLWSLMTAASSLASNFISLFLLRMGVGIGEATLAPAANSILADSFPKKRLATALSVYSMGIPVGSALAFIVGGAAIDLAERLPDVEIPGVGLMGSWQKAFLMVGLPGILLTFLMLTVKEPSRKGVSQSGASIPVKEVVKHVKDRFRAYAGICLGVSCVAALGFGTLSFLAFFFHRYHGLAPGEVGKIFGTISLLTGPAGLLLGGFLADYWLGQGKKDAHIRALLVAPIGYLVPSLILPFIADTTTAWWVLGISNLFINLPSGIAFASLQIITPNQMRGQIIAMYVLCTSIIGYGAGPLLIGAFTDHLFGDEMMLNYSLATVAAITTPACIALLLWGRKAYAKALEEEEARLNAQHS</sequence>
<feature type="transmembrane region" description="Helical" evidence="6">
    <location>
        <begin position="276"/>
        <end position="300"/>
    </location>
</feature>
<evidence type="ECO:0000256" key="3">
    <source>
        <dbReference type="ARBA" id="ARBA00022692"/>
    </source>
</evidence>
<feature type="transmembrane region" description="Helical" evidence="6">
    <location>
        <begin position="236"/>
        <end position="261"/>
    </location>
</feature>
<evidence type="ECO:0000256" key="2">
    <source>
        <dbReference type="ARBA" id="ARBA00022448"/>
    </source>
</evidence>
<proteinExistence type="predicted"/>
<evidence type="ECO:0000259" key="7">
    <source>
        <dbReference type="PROSITE" id="PS50850"/>
    </source>
</evidence>
<feature type="transmembrane region" description="Helical" evidence="6">
    <location>
        <begin position="53"/>
        <end position="72"/>
    </location>
</feature>
<feature type="transmembrane region" description="Helical" evidence="6">
    <location>
        <begin position="336"/>
        <end position="357"/>
    </location>
</feature>
<feature type="transmembrane region" description="Helical" evidence="6">
    <location>
        <begin position="84"/>
        <end position="103"/>
    </location>
</feature>
<gene>
    <name evidence="8" type="ORF">ACFO5Q_12915</name>
</gene>
<feature type="transmembrane region" description="Helical" evidence="6">
    <location>
        <begin position="143"/>
        <end position="165"/>
    </location>
</feature>
<dbReference type="InterPro" id="IPR011701">
    <property type="entry name" value="MFS"/>
</dbReference>
<evidence type="ECO:0000256" key="6">
    <source>
        <dbReference type="SAM" id="Phobius"/>
    </source>
</evidence>
<dbReference type="Proteomes" id="UP001595776">
    <property type="component" value="Unassembled WGS sequence"/>
</dbReference>
<dbReference type="Pfam" id="PF07690">
    <property type="entry name" value="MFS_1"/>
    <property type="match status" value="1"/>
</dbReference>
<keyword evidence="9" id="KW-1185">Reference proteome</keyword>
<name>A0ABV8UDJ5_9PROT</name>
<dbReference type="InterPro" id="IPR044770">
    <property type="entry name" value="MFS_spinster-like"/>
</dbReference>
<comment type="subcellular location">
    <subcellularLocation>
        <location evidence="1">Membrane</location>
        <topology evidence="1">Multi-pass membrane protein</topology>
    </subcellularLocation>
</comment>
<dbReference type="CDD" id="cd17328">
    <property type="entry name" value="MFS_spinster_like"/>
    <property type="match status" value="1"/>
</dbReference>
<dbReference type="EMBL" id="JBHSCR010000014">
    <property type="protein sequence ID" value="MFC4348747.1"/>
    <property type="molecule type" value="Genomic_DNA"/>
</dbReference>
<dbReference type="Gene3D" id="1.20.1250.20">
    <property type="entry name" value="MFS general substrate transporter like domains"/>
    <property type="match status" value="2"/>
</dbReference>
<keyword evidence="5 6" id="KW-0472">Membrane</keyword>
<organism evidence="8 9">
    <name type="scientific">Kordiimonas lipolytica</name>
    <dbReference type="NCBI Taxonomy" id="1662421"/>
    <lineage>
        <taxon>Bacteria</taxon>
        <taxon>Pseudomonadati</taxon>
        <taxon>Pseudomonadota</taxon>
        <taxon>Alphaproteobacteria</taxon>
        <taxon>Kordiimonadales</taxon>
        <taxon>Kordiimonadaceae</taxon>
        <taxon>Kordiimonas</taxon>
    </lineage>
</organism>
<evidence type="ECO:0000313" key="9">
    <source>
        <dbReference type="Proteomes" id="UP001595776"/>
    </source>
</evidence>
<feature type="transmembrane region" description="Helical" evidence="6">
    <location>
        <begin position="312"/>
        <end position="330"/>
    </location>
</feature>
<evidence type="ECO:0000256" key="1">
    <source>
        <dbReference type="ARBA" id="ARBA00004141"/>
    </source>
</evidence>
<dbReference type="InterPro" id="IPR020846">
    <property type="entry name" value="MFS_dom"/>
</dbReference>
<feature type="transmembrane region" description="Helical" evidence="6">
    <location>
        <begin position="109"/>
        <end position="131"/>
    </location>
</feature>
<protein>
    <submittedName>
        <fullName evidence="8">Spinster family MFS transporter</fullName>
    </submittedName>
</protein>
<evidence type="ECO:0000256" key="4">
    <source>
        <dbReference type="ARBA" id="ARBA00022989"/>
    </source>
</evidence>
<evidence type="ECO:0000313" key="8">
    <source>
        <dbReference type="EMBL" id="MFC4348747.1"/>
    </source>
</evidence>
<dbReference type="PROSITE" id="PS50850">
    <property type="entry name" value="MFS"/>
    <property type="match status" value="1"/>
</dbReference>
<keyword evidence="3 6" id="KW-0812">Transmembrane</keyword>
<feature type="transmembrane region" description="Helical" evidence="6">
    <location>
        <begin position="12"/>
        <end position="30"/>
    </location>
</feature>
<keyword evidence="2" id="KW-0813">Transport</keyword>
<feature type="domain" description="Major facilitator superfamily (MFS) profile" evidence="7">
    <location>
        <begin position="17"/>
        <end position="429"/>
    </location>
</feature>
<dbReference type="RefSeq" id="WP_068143267.1">
    <property type="nucleotide sequence ID" value="NZ_JBHSCR010000014.1"/>
</dbReference>
<feature type="transmembrane region" description="Helical" evidence="6">
    <location>
        <begin position="369"/>
        <end position="393"/>
    </location>
</feature>
<comment type="caution">
    <text evidence="8">The sequence shown here is derived from an EMBL/GenBank/DDBJ whole genome shotgun (WGS) entry which is preliminary data.</text>
</comment>
<dbReference type="SUPFAM" id="SSF103473">
    <property type="entry name" value="MFS general substrate transporter"/>
    <property type="match status" value="1"/>
</dbReference>
<keyword evidence="4 6" id="KW-1133">Transmembrane helix</keyword>
<feature type="transmembrane region" description="Helical" evidence="6">
    <location>
        <begin position="405"/>
        <end position="424"/>
    </location>
</feature>
<accession>A0ABV8UDJ5</accession>
<dbReference type="PANTHER" id="PTHR23505">
    <property type="entry name" value="SPINSTER"/>
    <property type="match status" value="1"/>
</dbReference>